<reference evidence="2" key="1">
    <citation type="submission" date="2016-04" db="EMBL/GenBank/DDBJ databases">
        <authorList>
            <person name="Strapagiel D."/>
            <person name="Borowka P."/>
            <person name="Marciniak B."/>
            <person name="Bakula Z."/>
            <person name="Van Ingen J."/>
            <person name="Safianowska A."/>
            <person name="Dziadek J."/>
            <person name="Jagielski T."/>
        </authorList>
    </citation>
    <scope>NUCLEOTIDE SEQUENCE [LARGE SCALE GENOMIC DNA]</scope>
    <source>
        <strain evidence="2">1010001458</strain>
    </source>
</reference>
<keyword evidence="2" id="KW-1185">Reference proteome</keyword>
<dbReference type="EMBL" id="LWCI01000181">
    <property type="protein sequence ID" value="KZS54775.1"/>
    <property type="molecule type" value="Genomic_DNA"/>
</dbReference>
<comment type="caution">
    <text evidence="1">The sequence shown here is derived from an EMBL/GenBank/DDBJ whole genome shotgun (WGS) entry which is preliminary data.</text>
</comment>
<sequence length="105" mass="11733">MEVDVRDGLVRRDSVVLPNGNSRPRIGFVDCLGRGAHTYSHRGNFTVGKIQNRFSMCHRDDQKVRKPTLFARDEHGDLTGAGSYRERSSAGKVVAERACRVLGYV</sequence>
<proteinExistence type="predicted"/>
<name>A0A163SZH5_9MYCO</name>
<evidence type="ECO:0000313" key="1">
    <source>
        <dbReference type="EMBL" id="KZS54775.1"/>
    </source>
</evidence>
<gene>
    <name evidence="1" type="ORF">A4G28_04055</name>
</gene>
<dbReference type="AlphaFoldDB" id="A0A163SZH5"/>
<organism evidence="1 2">
    <name type="scientific">Mycobacterium ostraviense</name>
    <dbReference type="NCBI Taxonomy" id="2738409"/>
    <lineage>
        <taxon>Bacteria</taxon>
        <taxon>Bacillati</taxon>
        <taxon>Actinomycetota</taxon>
        <taxon>Actinomycetes</taxon>
        <taxon>Mycobacteriales</taxon>
        <taxon>Mycobacteriaceae</taxon>
        <taxon>Mycobacterium</taxon>
    </lineage>
</organism>
<evidence type="ECO:0000313" key="2">
    <source>
        <dbReference type="Proteomes" id="UP000077342"/>
    </source>
</evidence>
<dbReference type="Proteomes" id="UP000077342">
    <property type="component" value="Unassembled WGS sequence"/>
</dbReference>
<accession>A0A163SZH5</accession>
<protein>
    <submittedName>
        <fullName evidence="1">Uncharacterized protein</fullName>
    </submittedName>
</protein>